<dbReference type="SMART" id="SM00267">
    <property type="entry name" value="GGDEF"/>
    <property type="match status" value="1"/>
</dbReference>
<dbReference type="CDD" id="cd01949">
    <property type="entry name" value="GGDEF"/>
    <property type="match status" value="1"/>
</dbReference>
<dbReference type="FunFam" id="3.30.70.270:FF:000001">
    <property type="entry name" value="Diguanylate cyclase domain protein"/>
    <property type="match status" value="1"/>
</dbReference>
<dbReference type="Gene3D" id="6.10.340.10">
    <property type="match status" value="1"/>
</dbReference>
<feature type="transmembrane region" description="Helical" evidence="3">
    <location>
        <begin position="9"/>
        <end position="30"/>
    </location>
</feature>
<proteinExistence type="predicted"/>
<feature type="domain" description="HAMP" evidence="4">
    <location>
        <begin position="196"/>
        <end position="252"/>
    </location>
</feature>
<dbReference type="EMBL" id="BDFD01000018">
    <property type="protein sequence ID" value="GAV20975.1"/>
    <property type="molecule type" value="Genomic_DNA"/>
</dbReference>
<dbReference type="SMART" id="SM00304">
    <property type="entry name" value="HAMP"/>
    <property type="match status" value="1"/>
</dbReference>
<dbReference type="PROSITE" id="PS50885">
    <property type="entry name" value="HAMP"/>
    <property type="match status" value="1"/>
</dbReference>
<evidence type="ECO:0000259" key="5">
    <source>
        <dbReference type="PROSITE" id="PS50887"/>
    </source>
</evidence>
<dbReference type="EC" id="2.7.7.65" evidence="1"/>
<evidence type="ECO:0000256" key="2">
    <source>
        <dbReference type="ARBA" id="ARBA00034247"/>
    </source>
</evidence>
<dbReference type="CDD" id="cd06225">
    <property type="entry name" value="HAMP"/>
    <property type="match status" value="1"/>
</dbReference>
<dbReference type="SUPFAM" id="SSF55781">
    <property type="entry name" value="GAF domain-like"/>
    <property type="match status" value="1"/>
</dbReference>
<sequence length="618" mass="69520">MRLRQKSQLLIMISTIVITVLFSAVSLMTYRVYHFDALQEQGRMAAEMIRLAVTHEMDEGNPEHKNPYVESLIGITSLKSAHIIPSKQVVEQMAIDTSGRDPVSDVELKVIETGSEYEEILYGENDIRFHYTIPYVASSGGKTNCLNCHDVAEGTILGAVSLEIDVTGQFYAAIRNTVGIVFLFVLFGFALAIALRRLLKPVDITADELKHTVSLAESGNFSSRITKYSDDEMGEIADRTNHFMDTLENSIGSIANDVDTLMSHHQFTERDNLLNTTVSVVNTMAMVSRFKQVIENDRTLEDVYERFQALLRQQFKLTRYSFYELSEDNNSLIPVFNSGLAEGEELWCTKEITENCDYCRASRTALLTSSLDEMNICPSFNPGAQQDKLYHVCMPMILSGKVGGILQLVFSEEEKQTVSDDLPVLQAFIHEAAPVIESKRLMKSLKDSSLRDPMTNLYNRRFLDEYLSSLTGTIKRRKSQIGVVMCDIDHFKMVNDTYGHEIGDDVLKGACSIITNTIRNSDIAIRFGGEEFLILLLDSTEEGSLMVADRIRIQLEAFKFKTSQGDITKTMSLGVSMFTAENEDFWAVVKQADVALYQAKNSGRNQVIRYIDGMKSED</sequence>
<gene>
    <name evidence="6" type="ORF">MMIC_P1953</name>
</gene>
<dbReference type="InterPro" id="IPR029016">
    <property type="entry name" value="GAF-like_dom_sf"/>
</dbReference>
<keyword evidence="3" id="KW-1133">Transmembrane helix</keyword>
<comment type="catalytic activity">
    <reaction evidence="2">
        <text>2 GTP = 3',3'-c-di-GMP + 2 diphosphate</text>
        <dbReference type="Rhea" id="RHEA:24898"/>
        <dbReference type="ChEBI" id="CHEBI:33019"/>
        <dbReference type="ChEBI" id="CHEBI:37565"/>
        <dbReference type="ChEBI" id="CHEBI:58805"/>
        <dbReference type="EC" id="2.7.7.65"/>
    </reaction>
</comment>
<dbReference type="InterPro" id="IPR043128">
    <property type="entry name" value="Rev_trsase/Diguanyl_cyclase"/>
</dbReference>
<dbReference type="Gene3D" id="3.30.450.40">
    <property type="match status" value="1"/>
</dbReference>
<organism evidence="6 7">
    <name type="scientific">Mariprofundus micogutta</name>
    <dbReference type="NCBI Taxonomy" id="1921010"/>
    <lineage>
        <taxon>Bacteria</taxon>
        <taxon>Pseudomonadati</taxon>
        <taxon>Pseudomonadota</taxon>
        <taxon>Candidatius Mariprofundia</taxon>
        <taxon>Mariprofundales</taxon>
        <taxon>Mariprofundaceae</taxon>
        <taxon>Mariprofundus</taxon>
    </lineage>
</organism>
<dbReference type="SUPFAM" id="SSF55073">
    <property type="entry name" value="Nucleotide cyclase"/>
    <property type="match status" value="1"/>
</dbReference>
<dbReference type="InterPro" id="IPR000160">
    <property type="entry name" value="GGDEF_dom"/>
</dbReference>
<evidence type="ECO:0000256" key="3">
    <source>
        <dbReference type="SAM" id="Phobius"/>
    </source>
</evidence>
<name>A0A1L8CPX3_9PROT</name>
<reference evidence="6 7" key="1">
    <citation type="journal article" date="2017" name="Arch. Microbiol.">
        <title>Mariprofundus micogutta sp. nov., a novel iron-oxidizing zetaproteobacterium isolated from a deep-sea hydrothermal field at the Bayonnaise knoll of the Izu-Ogasawara arc, and a description of Mariprofundales ord. nov. and Zetaproteobacteria classis nov.</title>
        <authorList>
            <person name="Makita H."/>
            <person name="Tanaka E."/>
            <person name="Mitsunobu S."/>
            <person name="Miyazaki M."/>
            <person name="Nunoura T."/>
            <person name="Uematsu K."/>
            <person name="Takaki Y."/>
            <person name="Nishi S."/>
            <person name="Shimamura S."/>
            <person name="Takai K."/>
        </authorList>
    </citation>
    <scope>NUCLEOTIDE SEQUENCE [LARGE SCALE GENOMIC DNA]</scope>
    <source>
        <strain evidence="6 7">ET2</strain>
    </source>
</reference>
<dbReference type="Gene3D" id="3.30.70.270">
    <property type="match status" value="1"/>
</dbReference>
<dbReference type="Pfam" id="PF00990">
    <property type="entry name" value="GGDEF"/>
    <property type="match status" value="1"/>
</dbReference>
<dbReference type="AlphaFoldDB" id="A0A1L8CPX3"/>
<evidence type="ECO:0000256" key="1">
    <source>
        <dbReference type="ARBA" id="ARBA00012528"/>
    </source>
</evidence>
<dbReference type="GO" id="GO:0007165">
    <property type="term" value="P:signal transduction"/>
    <property type="evidence" value="ECO:0007669"/>
    <property type="project" value="InterPro"/>
</dbReference>
<feature type="transmembrane region" description="Helical" evidence="3">
    <location>
        <begin position="170"/>
        <end position="195"/>
    </location>
</feature>
<dbReference type="PROSITE" id="PS50887">
    <property type="entry name" value="GGDEF"/>
    <property type="match status" value="1"/>
</dbReference>
<dbReference type="PANTHER" id="PTHR45138">
    <property type="entry name" value="REGULATORY COMPONENTS OF SENSORY TRANSDUCTION SYSTEM"/>
    <property type="match status" value="1"/>
</dbReference>
<protein>
    <recommendedName>
        <fullName evidence="1">diguanylate cyclase</fullName>
        <ecNumber evidence="1">2.7.7.65</ecNumber>
    </recommendedName>
</protein>
<dbReference type="Proteomes" id="UP000231632">
    <property type="component" value="Unassembled WGS sequence"/>
</dbReference>
<accession>A0A1L8CPX3</accession>
<comment type="caution">
    <text evidence="6">The sequence shown here is derived from an EMBL/GenBank/DDBJ whole genome shotgun (WGS) entry which is preliminary data.</text>
</comment>
<evidence type="ECO:0000259" key="4">
    <source>
        <dbReference type="PROSITE" id="PS50885"/>
    </source>
</evidence>
<evidence type="ECO:0000313" key="7">
    <source>
        <dbReference type="Proteomes" id="UP000231632"/>
    </source>
</evidence>
<keyword evidence="3" id="KW-0812">Transmembrane</keyword>
<dbReference type="NCBIfam" id="TIGR00254">
    <property type="entry name" value="GGDEF"/>
    <property type="match status" value="1"/>
</dbReference>
<keyword evidence="3" id="KW-0472">Membrane</keyword>
<dbReference type="Gene3D" id="3.30.450.290">
    <property type="match status" value="1"/>
</dbReference>
<dbReference type="InterPro" id="IPR003660">
    <property type="entry name" value="HAMP_dom"/>
</dbReference>
<dbReference type="InterPro" id="IPR029787">
    <property type="entry name" value="Nucleotide_cyclase"/>
</dbReference>
<dbReference type="GO" id="GO:0052621">
    <property type="term" value="F:diguanylate cyclase activity"/>
    <property type="evidence" value="ECO:0007669"/>
    <property type="project" value="UniProtKB-EC"/>
</dbReference>
<dbReference type="STRING" id="1921010.MMIC_P1953"/>
<evidence type="ECO:0000313" key="6">
    <source>
        <dbReference type="EMBL" id="GAV20975.1"/>
    </source>
</evidence>
<keyword evidence="7" id="KW-1185">Reference proteome</keyword>
<dbReference type="PANTHER" id="PTHR45138:SF9">
    <property type="entry name" value="DIGUANYLATE CYCLASE DGCM-RELATED"/>
    <property type="match status" value="1"/>
</dbReference>
<dbReference type="InterPro" id="IPR050469">
    <property type="entry name" value="Diguanylate_Cyclase"/>
</dbReference>
<dbReference type="GO" id="GO:0016020">
    <property type="term" value="C:membrane"/>
    <property type="evidence" value="ECO:0007669"/>
    <property type="project" value="InterPro"/>
</dbReference>
<feature type="domain" description="GGDEF" evidence="5">
    <location>
        <begin position="479"/>
        <end position="612"/>
    </location>
</feature>